<feature type="transmembrane region" description="Helical" evidence="1">
    <location>
        <begin position="135"/>
        <end position="159"/>
    </location>
</feature>
<dbReference type="RefSeq" id="WP_143096120.1">
    <property type="nucleotide sequence ID" value="NZ_FOXA01000005.1"/>
</dbReference>
<keyword evidence="3" id="KW-1185">Reference proteome</keyword>
<dbReference type="AlphaFoldDB" id="A0A1I5PD71"/>
<sequence length="277" mass="29378">MISRLAGAVARGLLVVLLVATPSLLAPVLAPDNVQVVILLALAAGALTISEYTTSSPSLFEFRAAPPFNRIRFGMLFVTVFLLALLARGGADPSSVTMFIHAIGSVVGAALDFPYSPVRLVVLMLPQDASVAQVLLVRAAAGLSCLVALVSLAVFLIAVRLKGWPLHAGDFNVWINLPTFDPTSAGDVVERLERDSRVNITLGFILPFLLPATIRSAASLSGAMTLENPQTMVWTVAAWAFLPASLFMRGMAMSRIAALIERKRKETDSAESGLVPA</sequence>
<keyword evidence="1" id="KW-0812">Transmembrane</keyword>
<feature type="transmembrane region" description="Helical" evidence="1">
    <location>
        <begin position="73"/>
        <end position="91"/>
    </location>
</feature>
<organism evidence="2 3">
    <name type="scientific">Tranquillimonas alkanivorans</name>
    <dbReference type="NCBI Taxonomy" id="441119"/>
    <lineage>
        <taxon>Bacteria</taxon>
        <taxon>Pseudomonadati</taxon>
        <taxon>Pseudomonadota</taxon>
        <taxon>Alphaproteobacteria</taxon>
        <taxon>Rhodobacterales</taxon>
        <taxon>Roseobacteraceae</taxon>
        <taxon>Tranquillimonas</taxon>
    </lineage>
</organism>
<evidence type="ECO:0000256" key="1">
    <source>
        <dbReference type="SAM" id="Phobius"/>
    </source>
</evidence>
<keyword evidence="1" id="KW-0472">Membrane</keyword>
<dbReference type="OrthoDB" id="7738422at2"/>
<dbReference type="STRING" id="441119.SAMN04488047_10536"/>
<evidence type="ECO:0000313" key="3">
    <source>
        <dbReference type="Proteomes" id="UP000199356"/>
    </source>
</evidence>
<gene>
    <name evidence="2" type="ORF">SAMN04488047_10536</name>
</gene>
<proteinExistence type="predicted"/>
<feature type="transmembrane region" description="Helical" evidence="1">
    <location>
        <begin position="35"/>
        <end position="52"/>
    </location>
</feature>
<keyword evidence="1" id="KW-1133">Transmembrane helix</keyword>
<dbReference type="Proteomes" id="UP000199356">
    <property type="component" value="Unassembled WGS sequence"/>
</dbReference>
<evidence type="ECO:0000313" key="2">
    <source>
        <dbReference type="EMBL" id="SFP31770.1"/>
    </source>
</evidence>
<feature type="transmembrane region" description="Helical" evidence="1">
    <location>
        <begin position="232"/>
        <end position="252"/>
    </location>
</feature>
<dbReference type="EMBL" id="FOXA01000005">
    <property type="protein sequence ID" value="SFP31770.1"/>
    <property type="molecule type" value="Genomic_DNA"/>
</dbReference>
<protein>
    <submittedName>
        <fullName evidence="2">Uncharacterized protein</fullName>
    </submittedName>
</protein>
<name>A0A1I5PD71_9RHOB</name>
<accession>A0A1I5PD71</accession>
<reference evidence="2 3" key="1">
    <citation type="submission" date="2016-10" db="EMBL/GenBank/DDBJ databases">
        <authorList>
            <person name="de Groot N.N."/>
        </authorList>
    </citation>
    <scope>NUCLEOTIDE SEQUENCE [LARGE SCALE GENOMIC DNA]</scope>
    <source>
        <strain evidence="2 3">DSM 19547</strain>
    </source>
</reference>